<dbReference type="AlphaFoldDB" id="A0A9P0JVM1"/>
<evidence type="ECO:0000256" key="1">
    <source>
        <dbReference type="ARBA" id="ARBA00006596"/>
    </source>
</evidence>
<evidence type="ECO:0000259" key="3">
    <source>
        <dbReference type="Pfam" id="PF02906"/>
    </source>
</evidence>
<dbReference type="SUPFAM" id="SSF53920">
    <property type="entry name" value="Fe-only hydrogenase"/>
    <property type="match status" value="1"/>
</dbReference>
<feature type="domain" description="Iron hydrogenase large subunit C-terminal" evidence="3">
    <location>
        <begin position="113"/>
        <end position="332"/>
    </location>
</feature>
<comment type="function">
    <text evidence="2">Component of the cytosolic iron-sulfur (Fe/S) protein assembly machinery. Required for maturation of extramitochondrial Fe/S proteins.</text>
</comment>
<dbReference type="Gene3D" id="3.40.50.1780">
    <property type="match status" value="2"/>
</dbReference>
<keyword evidence="5" id="KW-1185">Reference proteome</keyword>
<sequence length="365" mass="40747">MFGNGALQLTNLDDFITPSQECIKPVQVEKKNTSTGSKIKIQKEGYFEVDDQGVSSKLEKVDITLADCLACSGCITSAEGVLISEQSQQELLKVFEENQTLKANGNIEQAKWIVVSLSVQPVLSLAAHFQLSPDECFSKLTGYLQKLGADAVVDMTVAEDFALLEAQREFVQRYRLNAQKQNVLPMLASSCPGWVCYAEKTHGNFILPYISTTKSPQQIMGSIIKQWVGKTLGTPQHRPIYHVTVMPCYDKKLEASRKEFFDAQTESRDVDCVITAIELQQMLQGEGLSLVDAPEGRLTQPWIPEDGQGGAGDGEVLDQVVTRTTYSNMRPKNYSGKTCLYHWNINNFGILISKKLLWRRMARFC</sequence>
<dbReference type="PANTHER" id="PTHR11615">
    <property type="entry name" value="NITRATE, FORMATE, IRON DEHYDROGENASE"/>
    <property type="match status" value="1"/>
</dbReference>
<dbReference type="InterPro" id="IPR050340">
    <property type="entry name" value="Cytosolic_Fe-S_CAF"/>
</dbReference>
<evidence type="ECO:0000313" key="5">
    <source>
        <dbReference type="Proteomes" id="UP001152888"/>
    </source>
</evidence>
<comment type="similarity">
    <text evidence="1">Belongs to the NARF family.</text>
</comment>
<organism evidence="4 5">
    <name type="scientific">Acanthoscelides obtectus</name>
    <name type="common">Bean weevil</name>
    <name type="synonym">Bruchus obtectus</name>
    <dbReference type="NCBI Taxonomy" id="200917"/>
    <lineage>
        <taxon>Eukaryota</taxon>
        <taxon>Metazoa</taxon>
        <taxon>Ecdysozoa</taxon>
        <taxon>Arthropoda</taxon>
        <taxon>Hexapoda</taxon>
        <taxon>Insecta</taxon>
        <taxon>Pterygota</taxon>
        <taxon>Neoptera</taxon>
        <taxon>Endopterygota</taxon>
        <taxon>Coleoptera</taxon>
        <taxon>Polyphaga</taxon>
        <taxon>Cucujiformia</taxon>
        <taxon>Chrysomeloidea</taxon>
        <taxon>Chrysomelidae</taxon>
        <taxon>Bruchinae</taxon>
        <taxon>Bruchini</taxon>
        <taxon>Acanthoscelides</taxon>
    </lineage>
</organism>
<dbReference type="OrthoDB" id="10253113at2759"/>
<evidence type="ECO:0000313" key="4">
    <source>
        <dbReference type="EMBL" id="CAH1961731.1"/>
    </source>
</evidence>
<evidence type="ECO:0000256" key="2">
    <source>
        <dbReference type="ARBA" id="ARBA00025700"/>
    </source>
</evidence>
<dbReference type="Pfam" id="PF02906">
    <property type="entry name" value="Fe_hyd_lg_C"/>
    <property type="match status" value="1"/>
</dbReference>
<name>A0A9P0JVM1_ACAOB</name>
<dbReference type="InterPro" id="IPR009016">
    <property type="entry name" value="Fe_hydrogenase"/>
</dbReference>
<dbReference type="InterPro" id="IPR004108">
    <property type="entry name" value="Fe_hydrogenase_lsu_C"/>
</dbReference>
<dbReference type="Proteomes" id="UP001152888">
    <property type="component" value="Unassembled WGS sequence"/>
</dbReference>
<comment type="caution">
    <text evidence="4">The sequence shown here is derived from an EMBL/GenBank/DDBJ whole genome shotgun (WGS) entry which is preliminary data.</text>
</comment>
<reference evidence="4" key="1">
    <citation type="submission" date="2022-03" db="EMBL/GenBank/DDBJ databases">
        <authorList>
            <person name="Sayadi A."/>
        </authorList>
    </citation>
    <scope>NUCLEOTIDE SEQUENCE</scope>
</reference>
<accession>A0A9P0JVM1</accession>
<gene>
    <name evidence="4" type="ORF">ACAOBT_LOCUS4315</name>
</gene>
<protein>
    <recommendedName>
        <fullName evidence="3">Iron hydrogenase large subunit C-terminal domain-containing protein</fullName>
    </recommendedName>
</protein>
<proteinExistence type="inferred from homology"/>
<dbReference type="EMBL" id="CAKOFQ010006697">
    <property type="protein sequence ID" value="CAH1961731.1"/>
    <property type="molecule type" value="Genomic_DNA"/>
</dbReference>